<dbReference type="PROSITE" id="PS50801">
    <property type="entry name" value="STAS"/>
    <property type="match status" value="1"/>
</dbReference>
<organism evidence="2 3">
    <name type="scientific">Labedaea rhizosphaerae</name>
    <dbReference type="NCBI Taxonomy" id="598644"/>
    <lineage>
        <taxon>Bacteria</taxon>
        <taxon>Bacillati</taxon>
        <taxon>Actinomycetota</taxon>
        <taxon>Actinomycetes</taxon>
        <taxon>Pseudonocardiales</taxon>
        <taxon>Pseudonocardiaceae</taxon>
        <taxon>Labedaea</taxon>
    </lineage>
</organism>
<evidence type="ECO:0000313" key="2">
    <source>
        <dbReference type="EMBL" id="TDP96732.1"/>
    </source>
</evidence>
<dbReference type="Proteomes" id="UP000295444">
    <property type="component" value="Unassembled WGS sequence"/>
</dbReference>
<protein>
    <submittedName>
        <fullName evidence="2">Anti-anti-sigma factor</fullName>
    </submittedName>
</protein>
<dbReference type="InterPro" id="IPR036513">
    <property type="entry name" value="STAS_dom_sf"/>
</dbReference>
<comment type="caution">
    <text evidence="2">The sequence shown here is derived from an EMBL/GenBank/DDBJ whole genome shotgun (WGS) entry which is preliminary data.</text>
</comment>
<dbReference type="SUPFAM" id="SSF52091">
    <property type="entry name" value="SpoIIaa-like"/>
    <property type="match status" value="1"/>
</dbReference>
<sequence length="196" mass="20525">MAGRPAAEHLVLREAVVVHLNGELTEQTATAAAESLQGSPAARPAPGLLVVDLREVVALTSVGAGVLLDFGRAAAARDVPVHLVVEPGSVVAQVMDVADPRRTMPRFAVFGEALASLTTMRTVGELGRRQDREDLGVLVEQFDKLARTLLDTTCLSAALRQVIDAATLAVHGADLVSVTLRAPGGELSTPVETERP</sequence>
<dbReference type="Pfam" id="PF01740">
    <property type="entry name" value="STAS"/>
    <property type="match status" value="1"/>
</dbReference>
<dbReference type="Gene3D" id="3.30.750.24">
    <property type="entry name" value="STAS domain"/>
    <property type="match status" value="1"/>
</dbReference>
<feature type="domain" description="STAS" evidence="1">
    <location>
        <begin position="16"/>
        <end position="117"/>
    </location>
</feature>
<evidence type="ECO:0000259" key="1">
    <source>
        <dbReference type="PROSITE" id="PS50801"/>
    </source>
</evidence>
<dbReference type="EMBL" id="SNXZ01000004">
    <property type="protein sequence ID" value="TDP96732.1"/>
    <property type="molecule type" value="Genomic_DNA"/>
</dbReference>
<keyword evidence="3" id="KW-1185">Reference proteome</keyword>
<reference evidence="2 3" key="1">
    <citation type="submission" date="2019-03" db="EMBL/GenBank/DDBJ databases">
        <title>Genomic Encyclopedia of Type Strains, Phase IV (KMG-IV): sequencing the most valuable type-strain genomes for metagenomic binning, comparative biology and taxonomic classification.</title>
        <authorList>
            <person name="Goeker M."/>
        </authorList>
    </citation>
    <scope>NUCLEOTIDE SEQUENCE [LARGE SCALE GENOMIC DNA]</scope>
    <source>
        <strain evidence="2 3">DSM 45361</strain>
    </source>
</reference>
<proteinExistence type="predicted"/>
<accession>A0A4R6S9X5</accession>
<dbReference type="InterPro" id="IPR002645">
    <property type="entry name" value="STAS_dom"/>
</dbReference>
<gene>
    <name evidence="2" type="ORF">EV186_104720</name>
</gene>
<dbReference type="CDD" id="cd07043">
    <property type="entry name" value="STAS_anti-anti-sigma_factors"/>
    <property type="match status" value="1"/>
</dbReference>
<dbReference type="AlphaFoldDB" id="A0A4R6S9X5"/>
<name>A0A4R6S9X5_LABRH</name>
<evidence type="ECO:0000313" key="3">
    <source>
        <dbReference type="Proteomes" id="UP000295444"/>
    </source>
</evidence>
<dbReference type="RefSeq" id="WP_243754281.1">
    <property type="nucleotide sequence ID" value="NZ_SNXZ01000004.1"/>
</dbReference>